<dbReference type="EMBL" id="JAACJJ010000028">
    <property type="protein sequence ID" value="KAF5322635.1"/>
    <property type="molecule type" value="Genomic_DNA"/>
</dbReference>
<dbReference type="SUPFAM" id="SSF52540">
    <property type="entry name" value="P-loop containing nucleoside triphosphate hydrolases"/>
    <property type="match status" value="1"/>
</dbReference>
<dbReference type="PANTHER" id="PTHR10039:SF14">
    <property type="entry name" value="NACHT DOMAIN-CONTAINING PROTEIN"/>
    <property type="match status" value="1"/>
</dbReference>
<feature type="region of interest" description="Disordered" evidence="2">
    <location>
        <begin position="903"/>
        <end position="979"/>
    </location>
</feature>
<accession>A0A8H5BG36</accession>
<reference evidence="4 5" key="1">
    <citation type="journal article" date="2020" name="ISME J.">
        <title>Uncovering the hidden diversity of litter-decomposition mechanisms in mushroom-forming fungi.</title>
        <authorList>
            <person name="Floudas D."/>
            <person name="Bentzer J."/>
            <person name="Ahren D."/>
            <person name="Johansson T."/>
            <person name="Persson P."/>
            <person name="Tunlid A."/>
        </authorList>
    </citation>
    <scope>NUCLEOTIDE SEQUENCE [LARGE SCALE GENOMIC DNA]</scope>
    <source>
        <strain evidence="4 5">CBS 101986</strain>
    </source>
</reference>
<feature type="compositionally biased region" description="Basic residues" evidence="2">
    <location>
        <begin position="966"/>
        <end position="979"/>
    </location>
</feature>
<evidence type="ECO:0000313" key="5">
    <source>
        <dbReference type="Proteomes" id="UP000567179"/>
    </source>
</evidence>
<dbReference type="Proteomes" id="UP000567179">
    <property type="component" value="Unassembled WGS sequence"/>
</dbReference>
<dbReference type="Pfam" id="PF24883">
    <property type="entry name" value="NPHP3_N"/>
    <property type="match status" value="1"/>
</dbReference>
<proteinExistence type="predicted"/>
<feature type="compositionally biased region" description="Basic residues" evidence="2">
    <location>
        <begin position="904"/>
        <end position="913"/>
    </location>
</feature>
<evidence type="ECO:0000256" key="2">
    <source>
        <dbReference type="SAM" id="MobiDB-lite"/>
    </source>
</evidence>
<evidence type="ECO:0000256" key="1">
    <source>
        <dbReference type="ARBA" id="ARBA00022737"/>
    </source>
</evidence>
<comment type="caution">
    <text evidence="4">The sequence shown here is derived from an EMBL/GenBank/DDBJ whole genome shotgun (WGS) entry which is preliminary data.</text>
</comment>
<dbReference type="Gene3D" id="3.40.50.300">
    <property type="entry name" value="P-loop containing nucleotide triphosphate hydrolases"/>
    <property type="match status" value="1"/>
</dbReference>
<dbReference type="InterPro" id="IPR027417">
    <property type="entry name" value="P-loop_NTPase"/>
</dbReference>
<keyword evidence="5" id="KW-1185">Reference proteome</keyword>
<keyword evidence="1" id="KW-0677">Repeat</keyword>
<evidence type="ECO:0000313" key="4">
    <source>
        <dbReference type="EMBL" id="KAF5322635.1"/>
    </source>
</evidence>
<dbReference type="InterPro" id="IPR007111">
    <property type="entry name" value="NACHT_NTPase"/>
</dbReference>
<feature type="region of interest" description="Disordered" evidence="2">
    <location>
        <begin position="1006"/>
        <end position="1037"/>
    </location>
</feature>
<evidence type="ECO:0000259" key="3">
    <source>
        <dbReference type="PROSITE" id="PS50837"/>
    </source>
</evidence>
<protein>
    <recommendedName>
        <fullName evidence="3">NACHT domain-containing protein</fullName>
    </recommendedName>
</protein>
<feature type="domain" description="NACHT" evidence="3">
    <location>
        <begin position="174"/>
        <end position="326"/>
    </location>
</feature>
<gene>
    <name evidence="4" type="ORF">D9619_000213</name>
</gene>
<dbReference type="AlphaFoldDB" id="A0A8H5BG36"/>
<dbReference type="PROSITE" id="PS50837">
    <property type="entry name" value="NACHT"/>
    <property type="match status" value="1"/>
</dbReference>
<dbReference type="PANTHER" id="PTHR10039">
    <property type="entry name" value="AMELOGENIN"/>
    <property type="match status" value="1"/>
</dbReference>
<name>A0A8H5BG36_9AGAR</name>
<dbReference type="OrthoDB" id="7464126at2759"/>
<dbReference type="InterPro" id="IPR056884">
    <property type="entry name" value="NPHP3-like_N"/>
</dbReference>
<feature type="compositionally biased region" description="Basic residues" evidence="2">
    <location>
        <begin position="1012"/>
        <end position="1026"/>
    </location>
</feature>
<sequence>MSLFLTTTNTQLCLLHRCVFFGHALHKLRDVLKDFAGANDGECAVSPHAADTYPTTSLLGLFLSCPPSIELSLKVILHTNPLEFALFSWWMFSNARNVVFTGNPTFTNHVIDRASVPPEESLYEGIKILLQHVAKGAMHNSGERFDAPTCHPETRIALQDDVVGWVDEPPGGQLVTWMYGPAGAGKSAIAQTISRKLHAKGQLTGSFFFSRTSKSRGDETELIATLAYQLSLSVPATKPFIALAVLENPLVFDLSLDDQVLALIVHPLAAVHQDYAGSQRPRVIVVDGIDECRKDDNAQSRVVTALIKGLSSIPYRNHKLFITSRPEHHIVAIFRDYKPDLLREMELNKKWKPDDDIRTFLNAGFADIRRTHPYFESNPADPTWPRRVDINALVARSSGQFIYASVVIKYIKSEDYYDPAARLEVILKLKNNEDRPFAELDALYEYMFSQIRGVEKVLTVLSLERMLSECRYIHPTSPLSLILSDFMGARIEEIKFWLRPLVSLLVWEKDVIRYIHASLPDFLVEQNRSSTFCIYSTSIATGIVRRALDLLQDEHTLTRYSLIPVLLEIPPYYTKRLPAQHRIHVHSMISNFDVVKTVLSRIHVGLLSHRTTMNLTSYLDWILTESESSNAVECRNALLFEPLSQIQTWMIQHLANESFGGANNTDKVDLWPFFISSIETPSMCWGESLRRQIYTNALLALHVCEPTRPSWVIAQEDVDVSDQTVLLYCLMSHNSQWLARTDLLGRNAITSERYTTALLRTSRYLLRLPKDQHAEGLDDADPDDPHLSASMILASKVFSKFMSVVPQSVELYFFVLYMRSVIKKYRQIIVKKVFRGQGYHETAALMITMIDKAKLYLAKTKSHFPVLNDPKSPEYARAKANAEETWQIGGNFPISSVLDTTSLRKSRKSKKSIKVPAATNSTHAGKHYKQGFRWKQVQSMPAGSIPRRRSGRVKQRKNFRRDLLKPAHRPPRQPLPLRRHPQQQALFSPPTQKVLVTNANCSATGYVVPPRGRPRHHHAGHQRRRLANSPSPDILDNIVPCIAGESVPA</sequence>
<organism evidence="4 5">
    <name type="scientific">Psilocybe cf. subviscida</name>
    <dbReference type="NCBI Taxonomy" id="2480587"/>
    <lineage>
        <taxon>Eukaryota</taxon>
        <taxon>Fungi</taxon>
        <taxon>Dikarya</taxon>
        <taxon>Basidiomycota</taxon>
        <taxon>Agaricomycotina</taxon>
        <taxon>Agaricomycetes</taxon>
        <taxon>Agaricomycetidae</taxon>
        <taxon>Agaricales</taxon>
        <taxon>Agaricineae</taxon>
        <taxon>Strophariaceae</taxon>
        <taxon>Psilocybe</taxon>
    </lineage>
</organism>
<feature type="compositionally biased region" description="Basic residues" evidence="2">
    <location>
        <begin position="946"/>
        <end position="959"/>
    </location>
</feature>